<keyword evidence="1" id="KW-0812">Transmembrane</keyword>
<protein>
    <submittedName>
        <fullName evidence="2">Uncharacterized protein</fullName>
    </submittedName>
</protein>
<keyword evidence="1" id="KW-1133">Transmembrane helix</keyword>
<dbReference type="AlphaFoldDB" id="A0A0C1JUJ3"/>
<name>A0A0C1JUJ3_9BACT</name>
<dbReference type="Proteomes" id="UP000031465">
    <property type="component" value="Unassembled WGS sequence"/>
</dbReference>
<keyword evidence="1" id="KW-0472">Membrane</keyword>
<comment type="caution">
    <text evidence="2">The sequence shown here is derived from an EMBL/GenBank/DDBJ whole genome shotgun (WGS) entry which is preliminary data.</text>
</comment>
<reference evidence="2 3" key="1">
    <citation type="journal article" date="2014" name="Mol. Biol. Evol.">
        <title>Massive expansion of Ubiquitination-related gene families within the Chlamydiae.</title>
        <authorList>
            <person name="Domman D."/>
            <person name="Collingro A."/>
            <person name="Lagkouvardos I."/>
            <person name="Gehre L."/>
            <person name="Weinmaier T."/>
            <person name="Rattei T."/>
            <person name="Subtil A."/>
            <person name="Horn M."/>
        </authorList>
    </citation>
    <scope>NUCLEOTIDE SEQUENCE [LARGE SCALE GENOMIC DNA]</scope>
    <source>
        <strain evidence="2 3">EI2</strain>
    </source>
</reference>
<proteinExistence type="predicted"/>
<accession>A0A0C1JUJ3</accession>
<evidence type="ECO:0000256" key="1">
    <source>
        <dbReference type="SAM" id="Phobius"/>
    </source>
</evidence>
<gene>
    <name evidence="2" type="ORF">DB44_FE00130</name>
</gene>
<feature type="transmembrane region" description="Helical" evidence="1">
    <location>
        <begin position="6"/>
        <end position="23"/>
    </location>
</feature>
<organism evidence="2 3">
    <name type="scientific">Candidatus Protochlamydia amoebophila</name>
    <dbReference type="NCBI Taxonomy" id="362787"/>
    <lineage>
        <taxon>Bacteria</taxon>
        <taxon>Pseudomonadati</taxon>
        <taxon>Chlamydiota</taxon>
        <taxon>Chlamydiia</taxon>
        <taxon>Parachlamydiales</taxon>
        <taxon>Parachlamydiaceae</taxon>
        <taxon>Candidatus Protochlamydia</taxon>
    </lineage>
</organism>
<sequence>MYLIIYFSILFIYFSICIDNFFVPELSVKHYYKYRSTSMNFSFNLDNSPLYLSISINCYSPFFADNVLIKFMILVQPSSSYPLLRTNHLLPLYRKNLRLTTSYNYF</sequence>
<evidence type="ECO:0000313" key="3">
    <source>
        <dbReference type="Proteomes" id="UP000031465"/>
    </source>
</evidence>
<dbReference type="EMBL" id="JSAN01000127">
    <property type="protein sequence ID" value="KIC70962.1"/>
    <property type="molecule type" value="Genomic_DNA"/>
</dbReference>
<evidence type="ECO:0000313" key="2">
    <source>
        <dbReference type="EMBL" id="KIC70962.1"/>
    </source>
</evidence>